<feature type="DNA-binding region" description="H-T-H motif" evidence="4">
    <location>
        <begin position="37"/>
        <end position="56"/>
    </location>
</feature>
<keyword evidence="2 4" id="KW-0238">DNA-binding</keyword>
<dbReference type="Proteomes" id="UP000219042">
    <property type="component" value="Unassembled WGS sequence"/>
</dbReference>
<name>A0A240E7J9_9GAMM</name>
<evidence type="ECO:0000256" key="3">
    <source>
        <dbReference type="ARBA" id="ARBA00023163"/>
    </source>
</evidence>
<dbReference type="PROSITE" id="PS50977">
    <property type="entry name" value="HTH_TETR_2"/>
    <property type="match status" value="1"/>
</dbReference>
<evidence type="ECO:0000313" key="6">
    <source>
        <dbReference type="EMBL" id="SNX44704.1"/>
    </source>
</evidence>
<keyword evidence="3" id="KW-0804">Transcription</keyword>
<sequence length="201" mass="22138">MSDQENMGRGRPRQFNIDDALDQAMQVFRSQGYHSTSMSELCQAMDLTVGSIYKAFGDKPTLFAQVFGRYLSLRNQALNARLKDSENGFQKIQILLQFYIDSVQDIEGKRGCLVVGSAIEIEVLNQQLAQAVELALNKNLSNIKQFIEEGKQDGSIGKQLNTDTAASLLLCLVLGIRVAGKISSTSPNDSIISLMMGILKN</sequence>
<protein>
    <submittedName>
        <fullName evidence="6">Transcriptional regulator, TetR family</fullName>
    </submittedName>
</protein>
<dbReference type="PANTHER" id="PTHR47506">
    <property type="entry name" value="TRANSCRIPTIONAL REGULATORY PROTEIN"/>
    <property type="match status" value="1"/>
</dbReference>
<keyword evidence="7" id="KW-1185">Reference proteome</keyword>
<dbReference type="SUPFAM" id="SSF46689">
    <property type="entry name" value="Homeodomain-like"/>
    <property type="match status" value="1"/>
</dbReference>
<dbReference type="PANTHER" id="PTHR47506:SF10">
    <property type="entry name" value="TRANSCRIPTIONAL REGULATORY PROTEIN"/>
    <property type="match status" value="1"/>
</dbReference>
<dbReference type="InterPro" id="IPR011075">
    <property type="entry name" value="TetR_C"/>
</dbReference>
<dbReference type="SUPFAM" id="SSF48498">
    <property type="entry name" value="Tetracyclin repressor-like, C-terminal domain"/>
    <property type="match status" value="1"/>
</dbReference>
<dbReference type="EMBL" id="OANT01000004">
    <property type="protein sequence ID" value="SNX44704.1"/>
    <property type="molecule type" value="Genomic_DNA"/>
</dbReference>
<reference evidence="7" key="1">
    <citation type="submission" date="2016-09" db="EMBL/GenBank/DDBJ databases">
        <authorList>
            <person name="Varghese N."/>
            <person name="Submissions S."/>
        </authorList>
    </citation>
    <scope>NUCLEOTIDE SEQUENCE [LARGE SCALE GENOMIC DNA]</scope>
    <source>
        <strain evidence="7">ANC 4466</strain>
    </source>
</reference>
<dbReference type="Gene3D" id="1.10.357.10">
    <property type="entry name" value="Tetracycline Repressor, domain 2"/>
    <property type="match status" value="1"/>
</dbReference>
<evidence type="ECO:0000313" key="7">
    <source>
        <dbReference type="Proteomes" id="UP000219042"/>
    </source>
</evidence>
<dbReference type="InterPro" id="IPR001647">
    <property type="entry name" value="HTH_TetR"/>
</dbReference>
<dbReference type="PROSITE" id="PS01081">
    <property type="entry name" value="HTH_TETR_1"/>
    <property type="match status" value="1"/>
</dbReference>
<dbReference type="GO" id="GO:0003677">
    <property type="term" value="F:DNA binding"/>
    <property type="evidence" value="ECO:0007669"/>
    <property type="project" value="UniProtKB-UniRule"/>
</dbReference>
<evidence type="ECO:0000256" key="1">
    <source>
        <dbReference type="ARBA" id="ARBA00023015"/>
    </source>
</evidence>
<evidence type="ECO:0000256" key="4">
    <source>
        <dbReference type="PROSITE-ProRule" id="PRU00335"/>
    </source>
</evidence>
<accession>A0A240E7J9</accession>
<dbReference type="RefSeq" id="WP_097078952.1">
    <property type="nucleotide sequence ID" value="NZ_BAABHT010000009.1"/>
</dbReference>
<dbReference type="OrthoDB" id="116240at2"/>
<dbReference type="InterPro" id="IPR009057">
    <property type="entry name" value="Homeodomain-like_sf"/>
</dbReference>
<dbReference type="Gene3D" id="1.10.10.60">
    <property type="entry name" value="Homeodomain-like"/>
    <property type="match status" value="1"/>
</dbReference>
<dbReference type="InterPro" id="IPR036271">
    <property type="entry name" value="Tet_transcr_reg_TetR-rel_C_sf"/>
</dbReference>
<feature type="domain" description="HTH tetR-type" evidence="5">
    <location>
        <begin position="14"/>
        <end position="74"/>
    </location>
</feature>
<dbReference type="InterPro" id="IPR023772">
    <property type="entry name" value="DNA-bd_HTH_TetR-type_CS"/>
</dbReference>
<keyword evidence="1" id="KW-0805">Transcription regulation</keyword>
<gene>
    <name evidence="6" type="ORF">SAMN05421731_10455</name>
</gene>
<dbReference type="AlphaFoldDB" id="A0A240E7J9"/>
<dbReference type="Pfam" id="PF16925">
    <property type="entry name" value="TetR_C_13"/>
    <property type="match status" value="1"/>
</dbReference>
<evidence type="ECO:0000259" key="5">
    <source>
        <dbReference type="PROSITE" id="PS50977"/>
    </source>
</evidence>
<dbReference type="Pfam" id="PF00440">
    <property type="entry name" value="TetR_N"/>
    <property type="match status" value="1"/>
</dbReference>
<proteinExistence type="predicted"/>
<organism evidence="6 7">
    <name type="scientific">Acinetobacter puyangensis</name>
    <dbReference type="NCBI Taxonomy" id="1096779"/>
    <lineage>
        <taxon>Bacteria</taxon>
        <taxon>Pseudomonadati</taxon>
        <taxon>Pseudomonadota</taxon>
        <taxon>Gammaproteobacteria</taxon>
        <taxon>Moraxellales</taxon>
        <taxon>Moraxellaceae</taxon>
        <taxon>Acinetobacter</taxon>
    </lineage>
</organism>
<evidence type="ECO:0000256" key="2">
    <source>
        <dbReference type="ARBA" id="ARBA00023125"/>
    </source>
</evidence>